<accession>A0A1B0BID1</accession>
<dbReference type="InterPro" id="IPR009882">
    <property type="entry name" value="Gypsy"/>
</dbReference>
<evidence type="ECO:0000313" key="2">
    <source>
        <dbReference type="Proteomes" id="UP000092460"/>
    </source>
</evidence>
<name>A0A1B0BID1_9MUSC</name>
<dbReference type="AlphaFoldDB" id="A0A1B0BID1"/>
<reference evidence="2" key="1">
    <citation type="submission" date="2015-01" db="EMBL/GenBank/DDBJ databases">
        <authorList>
            <person name="Aksoy S."/>
            <person name="Warren W."/>
            <person name="Wilson R.K."/>
        </authorList>
    </citation>
    <scope>NUCLEOTIDE SEQUENCE [LARGE SCALE GENOMIC DNA]</scope>
    <source>
        <strain evidence="2">IAEA</strain>
    </source>
</reference>
<reference evidence="1" key="2">
    <citation type="submission" date="2020-05" db="UniProtKB">
        <authorList>
            <consortium name="EnsemblMetazoa"/>
        </authorList>
    </citation>
    <scope>IDENTIFICATION</scope>
    <source>
        <strain evidence="1">IAEA</strain>
    </source>
</reference>
<evidence type="ECO:0000313" key="1">
    <source>
        <dbReference type="EnsemblMetazoa" id="GPPI031106-PA"/>
    </source>
</evidence>
<proteinExistence type="predicted"/>
<dbReference type="Proteomes" id="UP000092460">
    <property type="component" value="Unassembled WGS sequence"/>
</dbReference>
<keyword evidence="2" id="KW-1185">Reference proteome</keyword>
<dbReference type="EnsemblMetazoa" id="GPPI031106-RA">
    <property type="protein sequence ID" value="GPPI031106-PA"/>
    <property type="gene ID" value="GPPI031106"/>
</dbReference>
<protein>
    <submittedName>
        <fullName evidence="1">Uncharacterized protein</fullName>
    </submittedName>
</protein>
<organism evidence="1 2">
    <name type="scientific">Glossina palpalis gambiensis</name>
    <dbReference type="NCBI Taxonomy" id="67801"/>
    <lineage>
        <taxon>Eukaryota</taxon>
        <taxon>Metazoa</taxon>
        <taxon>Ecdysozoa</taxon>
        <taxon>Arthropoda</taxon>
        <taxon>Hexapoda</taxon>
        <taxon>Insecta</taxon>
        <taxon>Pterygota</taxon>
        <taxon>Neoptera</taxon>
        <taxon>Endopterygota</taxon>
        <taxon>Diptera</taxon>
        <taxon>Brachycera</taxon>
        <taxon>Muscomorpha</taxon>
        <taxon>Hippoboscoidea</taxon>
        <taxon>Glossinidae</taxon>
        <taxon>Glossina</taxon>
    </lineage>
</organism>
<dbReference type="EMBL" id="JXJN01014903">
    <property type="status" value="NOT_ANNOTATED_CDS"/>
    <property type="molecule type" value="Genomic_DNA"/>
</dbReference>
<sequence>AKNRATITDLDNVILSTSQTLAKIRLLIPGTLNAKEIDLIPTNNWSTYLIRYANIKVITVNDVVSFLIKYSIHNLFYKKLIRLPVAHNGKMLHLEQTTVAKCNNRILALKNCSAIDMIDLVLSSATNIRKQGNLLDEF</sequence>
<dbReference type="VEuPathDB" id="VectorBase:GPPI031106"/>
<dbReference type="Pfam" id="PF07253">
    <property type="entry name" value="Gypsy"/>
    <property type="match status" value="1"/>
</dbReference>